<feature type="compositionally biased region" description="Polar residues" evidence="6">
    <location>
        <begin position="70"/>
        <end position="98"/>
    </location>
</feature>
<dbReference type="InterPro" id="IPR051711">
    <property type="entry name" value="Stress_Response_Reg"/>
</dbReference>
<keyword evidence="9" id="KW-1185">Reference proteome</keyword>
<feature type="region of interest" description="Disordered" evidence="6">
    <location>
        <begin position="162"/>
        <end position="208"/>
    </location>
</feature>
<proteinExistence type="predicted"/>
<evidence type="ECO:0000256" key="1">
    <source>
        <dbReference type="ARBA" id="ARBA00004123"/>
    </source>
</evidence>
<feature type="domain" description="Zn(2)-C6 fungal-type" evidence="7">
    <location>
        <begin position="25"/>
        <end position="55"/>
    </location>
</feature>
<dbReference type="PROSITE" id="PS00463">
    <property type="entry name" value="ZN2_CY6_FUNGAL_1"/>
    <property type="match status" value="1"/>
</dbReference>
<dbReference type="GO" id="GO:0000981">
    <property type="term" value="F:DNA-binding transcription factor activity, RNA polymerase II-specific"/>
    <property type="evidence" value="ECO:0007669"/>
    <property type="project" value="InterPro"/>
</dbReference>
<evidence type="ECO:0000256" key="3">
    <source>
        <dbReference type="ARBA" id="ARBA00023125"/>
    </source>
</evidence>
<dbReference type="GO" id="GO:0005634">
    <property type="term" value="C:nucleus"/>
    <property type="evidence" value="ECO:0007669"/>
    <property type="project" value="UniProtKB-SubCell"/>
</dbReference>
<evidence type="ECO:0000256" key="5">
    <source>
        <dbReference type="ARBA" id="ARBA00023242"/>
    </source>
</evidence>
<name>A0A2V1DK41_9PLEO</name>
<feature type="compositionally biased region" description="Low complexity" evidence="6">
    <location>
        <begin position="199"/>
        <end position="208"/>
    </location>
</feature>
<organism evidence="8 9">
    <name type="scientific">Periconia macrospinosa</name>
    <dbReference type="NCBI Taxonomy" id="97972"/>
    <lineage>
        <taxon>Eukaryota</taxon>
        <taxon>Fungi</taxon>
        <taxon>Dikarya</taxon>
        <taxon>Ascomycota</taxon>
        <taxon>Pezizomycotina</taxon>
        <taxon>Dothideomycetes</taxon>
        <taxon>Pleosporomycetidae</taxon>
        <taxon>Pleosporales</taxon>
        <taxon>Massarineae</taxon>
        <taxon>Periconiaceae</taxon>
        <taxon>Periconia</taxon>
    </lineage>
</organism>
<comment type="subcellular location">
    <subcellularLocation>
        <location evidence="1">Nucleus</location>
    </subcellularLocation>
</comment>
<protein>
    <recommendedName>
        <fullName evidence="7">Zn(2)-C6 fungal-type domain-containing protein</fullName>
    </recommendedName>
</protein>
<evidence type="ECO:0000313" key="9">
    <source>
        <dbReference type="Proteomes" id="UP000244855"/>
    </source>
</evidence>
<dbReference type="SMART" id="SM00066">
    <property type="entry name" value="GAL4"/>
    <property type="match status" value="1"/>
</dbReference>
<sequence>MFSTLRYDKITQAVELSELRPSRGACTQCRARKLRCSGQKTGCDRCTSRKVACEYPQPAKRKGPHHRSKQASQDQNENPSMIPTPDAQNQANSGTHSLPSLEWSEAAPVLDPFSANFDFDGPHCLLDPELDIYKMHVDTFNMGDNLDMFDSSQFLNLENDSLESSSLETTGTAGSPNSSSPTTAPESVIVPGSADKSSPEPSRPTSSRAAFASTVDFAAITAPTSRQSTISVSPPAVQASCQCLTNVSCLLETLSIEAARLNTSRVGRLLHLEKRILSQCDMLLGCPSCSGLSHYISLLIILCQNMANSFGQMLALLTDQYLRLQAQRNSTNTPYSHNDISNILEDKEQRIFVQDYDMDVEEEPCIFGALSLIQLKKLQILLGRIKHTARAWKWDSHIAVVESTEQQVSKQITMYDKNNGYAIKERTMTGA</sequence>
<dbReference type="GO" id="GO:0045944">
    <property type="term" value="P:positive regulation of transcription by RNA polymerase II"/>
    <property type="evidence" value="ECO:0007669"/>
    <property type="project" value="TreeGrafter"/>
</dbReference>
<dbReference type="PROSITE" id="PS50048">
    <property type="entry name" value="ZN2_CY6_FUNGAL_2"/>
    <property type="match status" value="1"/>
</dbReference>
<keyword evidence="2" id="KW-0805">Transcription regulation</keyword>
<dbReference type="PANTHER" id="PTHR47540">
    <property type="entry name" value="THIAMINE REPRESSIBLE GENES REGULATORY PROTEIN THI5"/>
    <property type="match status" value="1"/>
</dbReference>
<feature type="compositionally biased region" description="Basic residues" evidence="6">
    <location>
        <begin position="59"/>
        <end position="69"/>
    </location>
</feature>
<reference evidence="8 9" key="1">
    <citation type="journal article" date="2018" name="Sci. Rep.">
        <title>Comparative genomics provides insights into the lifestyle and reveals functional heterogeneity of dark septate endophytic fungi.</title>
        <authorList>
            <person name="Knapp D.G."/>
            <person name="Nemeth J.B."/>
            <person name="Barry K."/>
            <person name="Hainaut M."/>
            <person name="Henrissat B."/>
            <person name="Johnson J."/>
            <person name="Kuo A."/>
            <person name="Lim J.H.P."/>
            <person name="Lipzen A."/>
            <person name="Nolan M."/>
            <person name="Ohm R.A."/>
            <person name="Tamas L."/>
            <person name="Grigoriev I.V."/>
            <person name="Spatafora J.W."/>
            <person name="Nagy L.G."/>
            <person name="Kovacs G.M."/>
        </authorList>
    </citation>
    <scope>NUCLEOTIDE SEQUENCE [LARGE SCALE GENOMIC DNA]</scope>
    <source>
        <strain evidence="8 9">DSE2036</strain>
    </source>
</reference>
<dbReference type="InterPro" id="IPR001138">
    <property type="entry name" value="Zn2Cys6_DnaBD"/>
</dbReference>
<evidence type="ECO:0000259" key="7">
    <source>
        <dbReference type="PROSITE" id="PS50048"/>
    </source>
</evidence>
<evidence type="ECO:0000256" key="2">
    <source>
        <dbReference type="ARBA" id="ARBA00023015"/>
    </source>
</evidence>
<dbReference type="SUPFAM" id="SSF57701">
    <property type="entry name" value="Zn2/Cys6 DNA-binding domain"/>
    <property type="match status" value="1"/>
</dbReference>
<evidence type="ECO:0000313" key="8">
    <source>
        <dbReference type="EMBL" id="PVH97983.1"/>
    </source>
</evidence>
<feature type="compositionally biased region" description="Polar residues" evidence="6">
    <location>
        <begin position="169"/>
        <end position="185"/>
    </location>
</feature>
<gene>
    <name evidence="8" type="ORF">DM02DRAFT_616147</name>
</gene>
<evidence type="ECO:0000256" key="6">
    <source>
        <dbReference type="SAM" id="MobiDB-lite"/>
    </source>
</evidence>
<dbReference type="PANTHER" id="PTHR47540:SF4">
    <property type="entry name" value="TRANSCRIPTION FACTOR RGLT"/>
    <property type="match status" value="1"/>
</dbReference>
<accession>A0A2V1DK41</accession>
<keyword evidence="4" id="KW-0804">Transcription</keyword>
<feature type="region of interest" description="Disordered" evidence="6">
    <location>
        <begin position="57"/>
        <end position="98"/>
    </location>
</feature>
<dbReference type="CDD" id="cd00067">
    <property type="entry name" value="GAL4"/>
    <property type="match status" value="1"/>
</dbReference>
<dbReference type="GO" id="GO:0008270">
    <property type="term" value="F:zinc ion binding"/>
    <property type="evidence" value="ECO:0007669"/>
    <property type="project" value="InterPro"/>
</dbReference>
<dbReference type="AlphaFoldDB" id="A0A2V1DK41"/>
<dbReference type="Pfam" id="PF00172">
    <property type="entry name" value="Zn_clus"/>
    <property type="match status" value="1"/>
</dbReference>
<dbReference type="STRING" id="97972.A0A2V1DK41"/>
<keyword evidence="5" id="KW-0539">Nucleus</keyword>
<dbReference type="EMBL" id="KZ805424">
    <property type="protein sequence ID" value="PVH97983.1"/>
    <property type="molecule type" value="Genomic_DNA"/>
</dbReference>
<dbReference type="OrthoDB" id="10261408at2759"/>
<keyword evidence="3" id="KW-0238">DNA-binding</keyword>
<dbReference type="GO" id="GO:0043565">
    <property type="term" value="F:sequence-specific DNA binding"/>
    <property type="evidence" value="ECO:0007669"/>
    <property type="project" value="TreeGrafter"/>
</dbReference>
<dbReference type="Proteomes" id="UP000244855">
    <property type="component" value="Unassembled WGS sequence"/>
</dbReference>
<dbReference type="Gene3D" id="4.10.240.10">
    <property type="entry name" value="Zn(2)-C6 fungal-type DNA-binding domain"/>
    <property type="match status" value="1"/>
</dbReference>
<evidence type="ECO:0000256" key="4">
    <source>
        <dbReference type="ARBA" id="ARBA00023163"/>
    </source>
</evidence>
<dbReference type="InterPro" id="IPR036864">
    <property type="entry name" value="Zn2-C6_fun-type_DNA-bd_sf"/>
</dbReference>